<dbReference type="EMBL" id="MT630804">
    <property type="protein sequence ID" value="QNO43279.1"/>
    <property type="molecule type" value="Genomic_DNA"/>
</dbReference>
<dbReference type="InterPro" id="IPR011042">
    <property type="entry name" value="6-blade_b-propeller_TolB-like"/>
</dbReference>
<sequence length="63" mass="6565">MDADGGNKQVLLCLPDSSGKINDLAWSPDGSEIAFVFQPDSGNRDIYVLDVPAVSAIAGVVSE</sequence>
<organism evidence="1">
    <name type="scientific">Candidatus Methanogaster sp. ANME-2c ERB4</name>
    <dbReference type="NCBI Taxonomy" id="2759911"/>
    <lineage>
        <taxon>Archaea</taxon>
        <taxon>Methanobacteriati</taxon>
        <taxon>Methanobacteriota</taxon>
        <taxon>Stenosarchaea group</taxon>
        <taxon>Methanomicrobia</taxon>
        <taxon>Methanosarcinales</taxon>
        <taxon>ANME-2 cluster</taxon>
        <taxon>Candidatus Methanogasteraceae</taxon>
        <taxon>Candidatus Methanogaster</taxon>
    </lineage>
</organism>
<dbReference type="AlphaFoldDB" id="A0A7G9Y5J5"/>
<evidence type="ECO:0000313" key="1">
    <source>
        <dbReference type="EMBL" id="QNO43279.1"/>
    </source>
</evidence>
<protein>
    <recommendedName>
        <fullName evidence="2">Tol-Pal system protein TolB</fullName>
    </recommendedName>
</protein>
<dbReference type="InterPro" id="IPR011659">
    <property type="entry name" value="WD40"/>
</dbReference>
<dbReference type="SUPFAM" id="SSF82171">
    <property type="entry name" value="DPP6 N-terminal domain-like"/>
    <property type="match status" value="1"/>
</dbReference>
<dbReference type="Gene3D" id="2.120.10.30">
    <property type="entry name" value="TolB, C-terminal domain"/>
    <property type="match status" value="1"/>
</dbReference>
<evidence type="ECO:0008006" key="2">
    <source>
        <dbReference type="Google" id="ProtNLM"/>
    </source>
</evidence>
<gene>
    <name evidence="1" type="ORF">EGFCMMFL_00001</name>
</gene>
<reference evidence="1" key="1">
    <citation type="submission" date="2020-06" db="EMBL/GenBank/DDBJ databases">
        <title>Unique genomic features of the anaerobic methanotrophic archaea.</title>
        <authorList>
            <person name="Chadwick G.L."/>
            <person name="Skennerton C.T."/>
            <person name="Laso-Perez R."/>
            <person name="Leu A.O."/>
            <person name="Speth D.R."/>
            <person name="Yu H."/>
            <person name="Morgan-Lang C."/>
            <person name="Hatzenpichler R."/>
            <person name="Goudeau D."/>
            <person name="Malmstrom R."/>
            <person name="Brazelton W.J."/>
            <person name="Woyke T."/>
            <person name="Hallam S.J."/>
            <person name="Tyson G.W."/>
            <person name="Wegener G."/>
            <person name="Boetius A."/>
            <person name="Orphan V."/>
        </authorList>
    </citation>
    <scope>NUCLEOTIDE SEQUENCE</scope>
</reference>
<dbReference type="Pfam" id="PF07676">
    <property type="entry name" value="PD40"/>
    <property type="match status" value="1"/>
</dbReference>
<proteinExistence type="predicted"/>
<accession>A0A7G9Y5J5</accession>
<name>A0A7G9Y5J5_9EURY</name>